<reference evidence="1 2" key="1">
    <citation type="submission" date="2017-06" db="EMBL/GenBank/DDBJ databases">
        <title>Genome sequencing of cyanobaciteial culture collection at National Institute for Environmental Studies (NIES).</title>
        <authorList>
            <person name="Hirose Y."/>
            <person name="Shimura Y."/>
            <person name="Fujisawa T."/>
            <person name="Nakamura Y."/>
            <person name="Kawachi M."/>
        </authorList>
    </citation>
    <scope>NUCLEOTIDE SEQUENCE [LARGE SCALE GENOMIC DNA]</scope>
    <source>
        <strain evidence="1 2">NIES-37</strain>
    </source>
</reference>
<evidence type="ECO:0000313" key="2">
    <source>
        <dbReference type="Proteomes" id="UP000218785"/>
    </source>
</evidence>
<sequence>MKATFVWLGLVNIALLPLGIMLIGSGYANAQVTTDGTLNTIDDRAWDDIRDISAFRQPRAVAVQAPTLTPSLVQATGWYRNAEGKIKLVANQSPVPVQPSLTCAAVPRS</sequence>
<dbReference type="Proteomes" id="UP000218785">
    <property type="component" value="Chromosome"/>
</dbReference>
<name>A0A1Z4MYM2_9CYAN</name>
<dbReference type="EMBL" id="AP018248">
    <property type="protein sequence ID" value="BAY98587.1"/>
    <property type="molecule type" value="Genomic_DNA"/>
</dbReference>
<organism evidence="1 2">
    <name type="scientific">Tolypothrix tenuis PCC 7101</name>
    <dbReference type="NCBI Taxonomy" id="231146"/>
    <lineage>
        <taxon>Bacteria</taxon>
        <taxon>Bacillati</taxon>
        <taxon>Cyanobacteriota</taxon>
        <taxon>Cyanophyceae</taxon>
        <taxon>Nostocales</taxon>
        <taxon>Tolypothrichaceae</taxon>
        <taxon>Tolypothrix</taxon>
    </lineage>
</organism>
<dbReference type="KEGG" id="ttq:NIES37_25390"/>
<dbReference type="RefSeq" id="WP_096576104.1">
    <property type="nucleotide sequence ID" value="NZ_CAWNJS010000001.1"/>
</dbReference>
<keyword evidence="2" id="KW-1185">Reference proteome</keyword>
<dbReference type="AlphaFoldDB" id="A0A1Z4MYM2"/>
<evidence type="ECO:0000313" key="1">
    <source>
        <dbReference type="EMBL" id="BAY98587.1"/>
    </source>
</evidence>
<proteinExistence type="predicted"/>
<gene>
    <name evidence="1" type="ORF">NIES37_25390</name>
</gene>
<accession>A0A1Z4MYM2</accession>
<protein>
    <submittedName>
        <fullName evidence="1">Uncharacterized protein</fullName>
    </submittedName>
</protein>